<evidence type="ECO:0000256" key="5">
    <source>
        <dbReference type="ARBA" id="ARBA00023295"/>
    </source>
</evidence>
<dbReference type="Pfam" id="PF00150">
    <property type="entry name" value="Cellulase"/>
    <property type="match status" value="1"/>
</dbReference>
<keyword evidence="4" id="KW-0119">Carbohydrate metabolism</keyword>
<dbReference type="CAZy" id="GH5">
    <property type="family name" value="Glycoside Hydrolase Family 5"/>
</dbReference>
<evidence type="ECO:0000256" key="1">
    <source>
        <dbReference type="ARBA" id="ARBA00005641"/>
    </source>
</evidence>
<dbReference type="GO" id="GO:0030245">
    <property type="term" value="P:cellulose catabolic process"/>
    <property type="evidence" value="ECO:0007669"/>
    <property type="project" value="UniProtKB-KW"/>
</dbReference>
<keyword evidence="2 7" id="KW-0378">Hydrolase</keyword>
<proteinExistence type="evidence at transcript level"/>
<organism evidence="10">
    <name type="scientific">uncultured symbiotic protist of Hodotermopsis sjoestedti</name>
    <dbReference type="NCBI Taxonomy" id="403659"/>
    <lineage>
        <taxon>Eukaryota</taxon>
        <taxon>environmental samples</taxon>
    </lineage>
</organism>
<dbReference type="InterPro" id="IPR001547">
    <property type="entry name" value="Glyco_hydro_5"/>
</dbReference>
<dbReference type="PANTHER" id="PTHR35923:SF2">
    <property type="entry name" value="ENDOGLUCANASE"/>
    <property type="match status" value="1"/>
</dbReference>
<evidence type="ECO:0000256" key="4">
    <source>
        <dbReference type="ARBA" id="ARBA00023277"/>
    </source>
</evidence>
<evidence type="ECO:0000259" key="9">
    <source>
        <dbReference type="Pfam" id="PF00150"/>
    </source>
</evidence>
<comment type="similarity">
    <text evidence="1 7">Belongs to the glycosyl hydrolase 5 (cellulase A) family.</text>
</comment>
<dbReference type="PROSITE" id="PS00659">
    <property type="entry name" value="GLYCOSYL_HYDROL_F5"/>
    <property type="match status" value="1"/>
</dbReference>
<keyword evidence="5 7" id="KW-0326">Glycosidase</keyword>
<keyword evidence="8" id="KW-0732">Signal</keyword>
<reference evidence="10" key="1">
    <citation type="journal article" date="2010" name="PLoS ONE">
        <title>Phylogenetic analysis of cellulolytic enzyme genes from representative lineages of termites and a related cockroach.</title>
        <authorList>
            <person name="Todaka N."/>
            <person name="Inoue T."/>
            <person name="Saita K."/>
            <person name="Ohkuma M."/>
            <person name="Nalepa C.A."/>
            <person name="Lenz M."/>
            <person name="Kudo T."/>
            <person name="Moriya S."/>
        </authorList>
    </citation>
    <scope>NUCLEOTIDE SEQUENCE</scope>
</reference>
<feature type="signal peptide" evidence="8">
    <location>
        <begin position="1"/>
        <end position="21"/>
    </location>
</feature>
<feature type="chain" id="PRO_5002674813" evidence="8">
    <location>
        <begin position="22"/>
        <end position="393"/>
    </location>
</feature>
<dbReference type="InterPro" id="IPR018087">
    <property type="entry name" value="Glyco_hydro_5_CS"/>
</dbReference>
<name>A4UWS1_9EUKA</name>
<sequence length="393" mass="43747">MQGLILLLAGVLSADWLHVDGTAIVNEAGEEVFLTGLNWFGFETDIRVIHGLWQSSLHTIVKEAAAHGFNVWRIPVSADTLGQWRDGEEPLDTWIDPTANPDLQGLGGFEIFNIFLDDCRANGMKVFVDIHNMEPGPQNPFPYEPDHPGDPPEYYYGVLEWLTKQYLDDDVIIGIDLFNEPHSVHDCGDPQTEEDCLWDDSEKVNNFRYVASEAGKRILAINPNLLIIIELPGCYHGGFGWWGGTLQGVGDVLADLPATNVVYSPHEYGLGVWNSDAEWLKPGFTYDSLMEKHWLPHWLFVKKDGIAPVLIGEWGGTTEGENANWIGFVADLIGKEGLSHTYWDLNPDSSGTGGLLLDDWATWDEEKLGLIAPSLTGKLWPTKEPRGKVVKKA</sequence>
<evidence type="ECO:0000256" key="3">
    <source>
        <dbReference type="ARBA" id="ARBA00023001"/>
    </source>
</evidence>
<dbReference type="AlphaFoldDB" id="A4UWS1"/>
<evidence type="ECO:0000313" key="10">
    <source>
        <dbReference type="EMBL" id="BAF57331.1"/>
    </source>
</evidence>
<evidence type="ECO:0000256" key="8">
    <source>
        <dbReference type="SAM" id="SignalP"/>
    </source>
</evidence>
<dbReference type="SUPFAM" id="SSF51445">
    <property type="entry name" value="(Trans)glycosidases"/>
    <property type="match status" value="1"/>
</dbReference>
<evidence type="ECO:0000256" key="6">
    <source>
        <dbReference type="ARBA" id="ARBA00023326"/>
    </source>
</evidence>
<dbReference type="PANTHER" id="PTHR35923">
    <property type="entry name" value="MAJOR EXTRACELLULAR ENDOGLUCANASE"/>
    <property type="match status" value="1"/>
</dbReference>
<evidence type="ECO:0000256" key="2">
    <source>
        <dbReference type="ARBA" id="ARBA00022801"/>
    </source>
</evidence>
<dbReference type="GO" id="GO:0004553">
    <property type="term" value="F:hydrolase activity, hydrolyzing O-glycosyl compounds"/>
    <property type="evidence" value="ECO:0007669"/>
    <property type="project" value="InterPro"/>
</dbReference>
<keyword evidence="6" id="KW-0624">Polysaccharide degradation</keyword>
<dbReference type="Gene3D" id="3.20.20.80">
    <property type="entry name" value="Glycosidases"/>
    <property type="match status" value="1"/>
</dbReference>
<protein>
    <submittedName>
        <fullName evidence="10">Putative glycosyl hydrolase family5</fullName>
    </submittedName>
</protein>
<dbReference type="InterPro" id="IPR017853">
    <property type="entry name" value="GH"/>
</dbReference>
<keyword evidence="3" id="KW-0136">Cellulose degradation</keyword>
<evidence type="ECO:0000256" key="7">
    <source>
        <dbReference type="RuleBase" id="RU361153"/>
    </source>
</evidence>
<accession>A4UWS1</accession>
<feature type="domain" description="Glycoside hydrolase family 5" evidence="9">
    <location>
        <begin position="25"/>
        <end position="348"/>
    </location>
</feature>
<dbReference type="EMBL" id="AB274572">
    <property type="protein sequence ID" value="BAF57331.1"/>
    <property type="molecule type" value="mRNA"/>
</dbReference>